<dbReference type="Gene3D" id="1.25.40.10">
    <property type="entry name" value="Tetratricopeptide repeat domain"/>
    <property type="match status" value="2"/>
</dbReference>
<organism evidence="7 8">
    <name type="scientific">Rotaria magnacalcarata</name>
    <dbReference type="NCBI Taxonomy" id="392030"/>
    <lineage>
        <taxon>Eukaryota</taxon>
        <taxon>Metazoa</taxon>
        <taxon>Spiralia</taxon>
        <taxon>Gnathifera</taxon>
        <taxon>Rotifera</taxon>
        <taxon>Eurotatoria</taxon>
        <taxon>Bdelloidea</taxon>
        <taxon>Philodinida</taxon>
        <taxon>Philodinidae</taxon>
        <taxon>Rotaria</taxon>
    </lineage>
</organism>
<dbReference type="GO" id="GO:0016779">
    <property type="term" value="F:nucleotidyltransferase activity"/>
    <property type="evidence" value="ECO:0007669"/>
    <property type="project" value="UniProtKB-KW"/>
</dbReference>
<dbReference type="InterPro" id="IPR011990">
    <property type="entry name" value="TPR-like_helical_dom_sf"/>
</dbReference>
<evidence type="ECO:0000256" key="5">
    <source>
        <dbReference type="ARBA" id="ARBA00047597"/>
    </source>
</evidence>
<dbReference type="AlphaFoldDB" id="A0A815ZJ36"/>
<dbReference type="EC" id="2.4.2.31" evidence="6"/>
<keyword evidence="2 6" id="KW-0328">Glycosyltransferase</keyword>
<keyword evidence="4" id="KW-0548">Nucleotidyltransferase</keyword>
<evidence type="ECO:0000256" key="3">
    <source>
        <dbReference type="ARBA" id="ARBA00022679"/>
    </source>
</evidence>
<gene>
    <name evidence="7" type="ORF">CJN711_LOCUS33243</name>
</gene>
<name>A0A815ZJ36_9BILA</name>
<dbReference type="GO" id="GO:0106274">
    <property type="term" value="F:NAD+-protein-arginine ADP-ribosyltransferase activity"/>
    <property type="evidence" value="ECO:0007669"/>
    <property type="project" value="UniProtKB-EC"/>
</dbReference>
<evidence type="ECO:0000313" key="7">
    <source>
        <dbReference type="EMBL" id="CAF1583480.1"/>
    </source>
</evidence>
<dbReference type="PROSITE" id="PS51996">
    <property type="entry name" value="TR_MART"/>
    <property type="match status" value="1"/>
</dbReference>
<comment type="catalytic activity">
    <reaction evidence="5 6">
        <text>L-arginyl-[protein] + NAD(+) = N(omega)-(ADP-D-ribosyl)-L-arginyl-[protein] + nicotinamide + H(+)</text>
        <dbReference type="Rhea" id="RHEA:19149"/>
        <dbReference type="Rhea" id="RHEA-COMP:10532"/>
        <dbReference type="Rhea" id="RHEA-COMP:15087"/>
        <dbReference type="ChEBI" id="CHEBI:15378"/>
        <dbReference type="ChEBI" id="CHEBI:17154"/>
        <dbReference type="ChEBI" id="CHEBI:29965"/>
        <dbReference type="ChEBI" id="CHEBI:57540"/>
        <dbReference type="ChEBI" id="CHEBI:142554"/>
        <dbReference type="EC" id="2.4.2.31"/>
    </reaction>
</comment>
<evidence type="ECO:0000256" key="4">
    <source>
        <dbReference type="ARBA" id="ARBA00022695"/>
    </source>
</evidence>
<sequence length="472" mass="55122">MSDQQLIMSSSLAMDEILDDVWKDEESFMSKFYPNALLKSQDFDKRLDENKNQRIKQKLISEFENEFSSANAIRRYARYSLIYRLLNKSLRSRNINQIFKFRFLIELQKQLEYNFDEKSTEVFFKVYRGQQISRVELVKLQKSIGKNISINTYLSASTEEEVGLVYAGSTTDVLFEIDVDITVCFDNKRMSPVSTRSLSYFHDEYEVISPVGSIFRVNAVQQHNDGRHIYLKLVNKNDNEAFYQYIEKSYLYKSPPSVKFASLLILIGDLEKAEGMLQMLMEDSQMSYGDLNMRCNYDFMGQIWCARGEYAFALSWYEKSLDSLQSVNTYREVILSHIGNVHDERGEKSLALKYCNEALIHKETMDLLDLASLCEQFSDLYRKMGHIDESLIYLCKALDIYIYNKHQFSHFNYGNIYLLIAAIFSVRIDYQKALSFQKCALSVPSQLVPKNYARLVIAYINVGCNYTQWSND</sequence>
<keyword evidence="6" id="KW-0520">NAD</keyword>
<dbReference type="EMBL" id="CAJNOV010016044">
    <property type="protein sequence ID" value="CAF1583480.1"/>
    <property type="molecule type" value="Genomic_DNA"/>
</dbReference>
<reference evidence="7" key="1">
    <citation type="submission" date="2021-02" db="EMBL/GenBank/DDBJ databases">
        <authorList>
            <person name="Nowell W R."/>
        </authorList>
    </citation>
    <scope>NUCLEOTIDE SEQUENCE</scope>
</reference>
<evidence type="ECO:0000313" key="8">
    <source>
        <dbReference type="Proteomes" id="UP000663855"/>
    </source>
</evidence>
<protein>
    <recommendedName>
        <fullName evidence="6">NAD(P)(+)--arginine ADP-ribosyltransferase</fullName>
        <ecNumber evidence="6">2.4.2.31</ecNumber>
    </recommendedName>
    <alternativeName>
        <fullName evidence="6">Mono(ADP-ribosyl)transferase</fullName>
    </alternativeName>
</protein>
<comment type="similarity">
    <text evidence="1 6">Belongs to the Arg-specific ADP-ribosyltransferase family.</text>
</comment>
<dbReference type="Gene3D" id="3.90.176.10">
    <property type="entry name" value="Toxin ADP-ribosyltransferase, Chain A, domain 1"/>
    <property type="match status" value="1"/>
</dbReference>
<dbReference type="SUPFAM" id="SSF56399">
    <property type="entry name" value="ADP-ribosylation"/>
    <property type="match status" value="1"/>
</dbReference>
<keyword evidence="3 6" id="KW-0808">Transferase</keyword>
<accession>A0A815ZJ36</accession>
<evidence type="ECO:0000256" key="6">
    <source>
        <dbReference type="RuleBase" id="RU361228"/>
    </source>
</evidence>
<keyword evidence="6" id="KW-0521">NADP</keyword>
<evidence type="ECO:0000256" key="2">
    <source>
        <dbReference type="ARBA" id="ARBA00022676"/>
    </source>
</evidence>
<comment type="caution">
    <text evidence="7">The sequence shown here is derived from an EMBL/GenBank/DDBJ whole genome shotgun (WGS) entry which is preliminary data.</text>
</comment>
<proteinExistence type="inferred from homology"/>
<evidence type="ECO:0000256" key="1">
    <source>
        <dbReference type="ARBA" id="ARBA00009558"/>
    </source>
</evidence>
<dbReference type="Proteomes" id="UP000663855">
    <property type="component" value="Unassembled WGS sequence"/>
</dbReference>
<dbReference type="Pfam" id="PF01129">
    <property type="entry name" value="ART"/>
    <property type="match status" value="1"/>
</dbReference>
<dbReference type="SUPFAM" id="SSF48452">
    <property type="entry name" value="TPR-like"/>
    <property type="match status" value="1"/>
</dbReference>
<dbReference type="InterPro" id="IPR000768">
    <property type="entry name" value="ART"/>
</dbReference>